<keyword evidence="1" id="KW-0812">Transmembrane</keyword>
<comment type="caution">
    <text evidence="2">The sequence shown here is derived from an EMBL/GenBank/DDBJ whole genome shotgun (WGS) entry which is preliminary data.</text>
</comment>
<feature type="transmembrane region" description="Helical" evidence="1">
    <location>
        <begin position="12"/>
        <end position="30"/>
    </location>
</feature>
<keyword evidence="1" id="KW-1133">Transmembrane helix</keyword>
<accession>A0A3M7RWC9</accession>
<protein>
    <submittedName>
        <fullName evidence="2">Uncharacterized protein</fullName>
    </submittedName>
</protein>
<dbReference type="Proteomes" id="UP000276133">
    <property type="component" value="Unassembled WGS sequence"/>
</dbReference>
<organism evidence="2 3">
    <name type="scientific">Brachionus plicatilis</name>
    <name type="common">Marine rotifer</name>
    <name type="synonym">Brachionus muelleri</name>
    <dbReference type="NCBI Taxonomy" id="10195"/>
    <lineage>
        <taxon>Eukaryota</taxon>
        <taxon>Metazoa</taxon>
        <taxon>Spiralia</taxon>
        <taxon>Gnathifera</taxon>
        <taxon>Rotifera</taxon>
        <taxon>Eurotatoria</taxon>
        <taxon>Monogononta</taxon>
        <taxon>Pseudotrocha</taxon>
        <taxon>Ploima</taxon>
        <taxon>Brachionidae</taxon>
        <taxon>Brachionus</taxon>
    </lineage>
</organism>
<evidence type="ECO:0000256" key="1">
    <source>
        <dbReference type="SAM" id="Phobius"/>
    </source>
</evidence>
<evidence type="ECO:0000313" key="3">
    <source>
        <dbReference type="Proteomes" id="UP000276133"/>
    </source>
</evidence>
<reference evidence="2 3" key="1">
    <citation type="journal article" date="2018" name="Sci. Rep.">
        <title>Genomic signatures of local adaptation to the degree of environmental predictability in rotifers.</title>
        <authorList>
            <person name="Franch-Gras L."/>
            <person name="Hahn C."/>
            <person name="Garcia-Roger E.M."/>
            <person name="Carmona M.J."/>
            <person name="Serra M."/>
            <person name="Gomez A."/>
        </authorList>
    </citation>
    <scope>NUCLEOTIDE SEQUENCE [LARGE SCALE GENOMIC DNA]</scope>
    <source>
        <strain evidence="2">HYR1</strain>
    </source>
</reference>
<gene>
    <name evidence="2" type="ORF">BpHYR1_043827</name>
</gene>
<sequence>MKENRSKLAFCFKSLSTCAMVFYQYLYFFLCVRSDIYHRTNTQWYAKNSIHFHLQAHLNTEVIGGGATTALASGCKHRF</sequence>
<dbReference type="AlphaFoldDB" id="A0A3M7RWC9"/>
<dbReference type="EMBL" id="REGN01002483">
    <property type="protein sequence ID" value="RNA27871.1"/>
    <property type="molecule type" value="Genomic_DNA"/>
</dbReference>
<evidence type="ECO:0000313" key="2">
    <source>
        <dbReference type="EMBL" id="RNA27871.1"/>
    </source>
</evidence>
<keyword evidence="3" id="KW-1185">Reference proteome</keyword>
<proteinExistence type="predicted"/>
<name>A0A3M7RWC9_BRAPC</name>
<keyword evidence="1" id="KW-0472">Membrane</keyword>